<evidence type="ECO:0000313" key="3">
    <source>
        <dbReference type="Proteomes" id="UP000622547"/>
    </source>
</evidence>
<dbReference type="Proteomes" id="UP000622547">
    <property type="component" value="Unassembled WGS sequence"/>
</dbReference>
<reference evidence="2 3" key="1">
    <citation type="submission" date="2021-01" db="EMBL/GenBank/DDBJ databases">
        <title>Whole genome shotgun sequence of Planotetraspora phitsanulokensis NBRC 104273.</title>
        <authorList>
            <person name="Komaki H."/>
            <person name="Tamura T."/>
        </authorList>
    </citation>
    <scope>NUCLEOTIDE SEQUENCE [LARGE SCALE GENOMIC DNA]</scope>
    <source>
        <strain evidence="2 3">NBRC 104273</strain>
    </source>
</reference>
<feature type="region of interest" description="Disordered" evidence="1">
    <location>
        <begin position="722"/>
        <end position="742"/>
    </location>
</feature>
<proteinExistence type="predicted"/>
<evidence type="ECO:0000313" key="2">
    <source>
        <dbReference type="EMBL" id="GII43088.1"/>
    </source>
</evidence>
<organism evidence="2 3">
    <name type="scientific">Planotetraspora phitsanulokensis</name>
    <dbReference type="NCBI Taxonomy" id="575192"/>
    <lineage>
        <taxon>Bacteria</taxon>
        <taxon>Bacillati</taxon>
        <taxon>Actinomycetota</taxon>
        <taxon>Actinomycetes</taxon>
        <taxon>Streptosporangiales</taxon>
        <taxon>Streptosporangiaceae</taxon>
        <taxon>Planotetraspora</taxon>
    </lineage>
</organism>
<dbReference type="SUPFAM" id="SSF103088">
    <property type="entry name" value="OmpA-like"/>
    <property type="match status" value="1"/>
</dbReference>
<keyword evidence="3" id="KW-1185">Reference proteome</keyword>
<dbReference type="RefSeq" id="WP_204078482.1">
    <property type="nucleotide sequence ID" value="NZ_BAABHI010000033.1"/>
</dbReference>
<protein>
    <recommendedName>
        <fullName evidence="4">OmpA family protein</fullName>
    </recommendedName>
</protein>
<evidence type="ECO:0000256" key="1">
    <source>
        <dbReference type="SAM" id="MobiDB-lite"/>
    </source>
</evidence>
<name>A0A8J3UD82_9ACTN</name>
<gene>
    <name evidence="2" type="ORF">Pph01_80910</name>
</gene>
<accession>A0A8J3UD82</accession>
<sequence>MAKRGISLLDLAAPFPGAQSLVPDDLASRLENLAVVSHRATTSPGAVIHSGVIQPLADLGFPSLRNWDVEVPGLNSGLPFRLVRTRTARGAGQTLEPAGTSSFLDLVVDRIAVTVPGLRPATLVPSAPAVVAHLLPDTTRSKVRIVGSGVVRIDLSGGGDLVRFVDWPDPFDPAAPSGAVYRVSFDPVSFFIGGSEIGMTVDRLVFDASSQVTPPEIIARGQTRGWQGISIAEATLYLPPDAPLVDKINVGVKDVLLGSPAGLQGELRVELGRTPVSGAAVEFLQDFDDTAQPRTVSGSGRELTVPFITGTPSTGRMRARLNPSALGASTHPHMMWSLPDGTVVDQDDSGWFTTSVGETMSGTFSEEVDGEKVFDSPTSYTFVQSEAEVKHAAKVNVHVGAVDIANVVAVAGTAEDLNLLEFESALNPADATKLRWQHGEGADAHTRTGPDFVLIPSTDPGTSHIVVTDTEKRTRRIRVDVLAKGELLIGAEDGVHDRTGALVQVRGVDQTYGLNAFHRDASLVPFSKPATLSDDAVRVPDGGLAEVTVERGSGTEPDAPPPPVTEGEIRHLAIRFDFGLSHPKEFGTLAPRTQGADIRASLQTWAAFFPGATFVVIGHTCDISRDSFNAGLATRRADAVAAWLPAGRTFARGEQDAPSQAMVDAQNTSAELPSDEREPKWLITEKFTENERKGWGKASTYATRVEYRRADVYAVGGTYTPPAGAGAADQRPPTDTQELDPALRRSYVPGKDADEVVLPEPRDPRLAWLVRLLVRWDSPTVTDWADAIPTQAEFTFEWATSNVQTLPAPGGGDAPVPVRAPSEPAGQPSTEVYTLTGRWSYDSRSGQTVFSLSIASSGDPKGLLAIDSEFLAVALALAPALLAGIGASGVDDAMVRVAALAIAAGVVSTFSKDGEVVFHAVEIEHRQRSLTDTAGFRTRLLLDYTASIGLEIEADGLGVFKSGDGSPLKVRYKKVGLEFDDSKTEWYDKFGLVYEDATFEVADPGRWQIDGPLGQILQVVATRAGVGSTWFECDLEFALDLGVVSLTGATVRCTFGDDGFSAELRGLGVGVDIPGVLRGEGRLVLGDGGAFKAALELELDSLGAKAMGALAFDPAHDFLSISLGLVLPAGIPLGPSGLGIFGFIGLFVSNGARALPPGFDNDPVGREIAWFRDTPYEDKFAPQRGQWAIGLGMIAGTLPDSAFTFNATGMFVVAFPDPTVVFGIDAKLVEKPAAAPSTQGAAADPSLSILGLVAIDDEAVTVGVRGRYTIPKVLELLLPIDGYFPYSTSKDAYLRIGSDGVVSEGRPGDPVTIKLLPGTLDVSAFSYLMIEEKRLHRLGGDPAFNFDGFSVGFGAGWEIRWSAGPIRLEASAKILVGFGTNPMLLKGGIFVKGELSLVVVKVSAKGSIVATVWNDGGFFPAVNLKGEFCGSVSFFFFSIEGCVGIEIGTPITPDAPPPPPPIGKVSLTDRRGFTTALATTASPGPEETVWPDTVPVIEFTHHLDVGLSGGAFSPGPGPAGPAWSGTSEMKYAYRLTGVEIVPDGGTALSGPLDSGWWLPTSRPGVLSDGDVAVSESEGVFLALLSWDPGPWTYWLTDGGAGTDADPAGTPGRLCDPPVRPKPNCVLGELGLRTGADEVRFLTEHAGEAPFPSRFTLLGRERAYARPLASLVPFLAAQGWSLTPGQVDAGPFGDDVWWLATITQHSFTVRTTELRGRIAPEIRDADLLLVVCRDFRRRPTGRQRTCAVVADRFGPDQNLGTANAIGPVKITSRSTDMRTFAGVNGAGTTLRYPNDGMTFHLPDVADEVLVTLHPLGSSAEVRAFDARGAVVASASVSQGRDPVDVVLTAPGIVRVDLYRGSFEVGVVKICWGGAAAGPQLPDDSTTGALPVVMGTAVGSGEHEWTPKVEQEIRTGEGICSLVRYTPPDAKATWSAVRIREWSGTGKNDAGRVGLVRLCGVSGSAAAQAEANAAFAAHLLATVNDRAAAEEPARKELLEANRGYTINVSWQWQGWVKSEIRPEPPVVPPSGAWLDGPVQSYRFRTAAHAVTTGVPPAELTDERDFDPRSLLRYLIAFEPDTRSAPHLLDDTLLVHLAVDHGEQLAALYGRHLQLRLRRTDPPPGSMAEQDHPDDETIGVVWGPLFDAYRPLGQRRLLQAIREAPCLEEPALGGTTGEITADLVPGAWYDLMLMATPAARPDAEDVVVSRAHFQASRYRGPAELLTALGFVVPGPAAFIAPDAMVGAAVPPGPLAVGDGDLDAALDAVGLDPWPLADQARTSILWLDDAGTWKLAGLLLEAPEAIVRTGRTALDVTACAYGGVALAQRCRNLAGTRVLLTPSAPVTVTGAERITLTLTRTVTDRTGTTSSTTVTGRRFAIDIPRSVRMEAGA</sequence>
<comment type="caution">
    <text evidence="2">The sequence shown here is derived from an EMBL/GenBank/DDBJ whole genome shotgun (WGS) entry which is preliminary data.</text>
</comment>
<dbReference type="InterPro" id="IPR036737">
    <property type="entry name" value="OmpA-like_sf"/>
</dbReference>
<evidence type="ECO:0008006" key="4">
    <source>
        <dbReference type="Google" id="ProtNLM"/>
    </source>
</evidence>
<dbReference type="EMBL" id="BOOP01000051">
    <property type="protein sequence ID" value="GII43088.1"/>
    <property type="molecule type" value="Genomic_DNA"/>
</dbReference>